<evidence type="ECO:0000313" key="3">
    <source>
        <dbReference type="Proteomes" id="UP000696931"/>
    </source>
</evidence>
<feature type="chain" id="PRO_5037474502" description="Outer membrane protein beta-barrel domain-containing protein" evidence="1">
    <location>
        <begin position="24"/>
        <end position="224"/>
    </location>
</feature>
<comment type="caution">
    <text evidence="2">The sequence shown here is derived from an EMBL/GenBank/DDBJ whole genome shotgun (WGS) entry which is preliminary data.</text>
</comment>
<evidence type="ECO:0008006" key="4">
    <source>
        <dbReference type="Google" id="ProtNLM"/>
    </source>
</evidence>
<organism evidence="2 3">
    <name type="scientific">Eiseniibacteriota bacterium</name>
    <dbReference type="NCBI Taxonomy" id="2212470"/>
    <lineage>
        <taxon>Bacteria</taxon>
        <taxon>Candidatus Eiseniibacteriota</taxon>
    </lineage>
</organism>
<accession>A0A933SHS0</accession>
<sequence>MKRHVLLWALLGASALLVLHARAAHGGAEPRSWRPATANALEFEIVRGELADFDGATISVRRQHGEHAVWRFGCGLSASRQRLHSDGNAVSFTSVPDELHSDDFSLSAQLTRLTFPWPERRLRPWAGLALGGGTGRRGTEDVRSGLAVSSQSRTPRVYAAALAGLEYALSTRCAMHAQYGQGLQYSGRRSGGTLQYGETQTVTGKSTSWQLYSTGARFGLAVFY</sequence>
<name>A0A933SHS0_UNCEI</name>
<protein>
    <recommendedName>
        <fullName evidence="4">Outer membrane protein beta-barrel domain-containing protein</fullName>
    </recommendedName>
</protein>
<gene>
    <name evidence="2" type="ORF">HZA61_11665</name>
</gene>
<evidence type="ECO:0000313" key="2">
    <source>
        <dbReference type="EMBL" id="MBI5170139.1"/>
    </source>
</evidence>
<dbReference type="AlphaFoldDB" id="A0A933SHS0"/>
<reference evidence="2" key="1">
    <citation type="submission" date="2020-07" db="EMBL/GenBank/DDBJ databases">
        <title>Huge and variable diversity of episymbiotic CPR bacteria and DPANN archaea in groundwater ecosystems.</title>
        <authorList>
            <person name="He C.Y."/>
            <person name="Keren R."/>
            <person name="Whittaker M."/>
            <person name="Farag I.F."/>
            <person name="Doudna J."/>
            <person name="Cate J.H.D."/>
            <person name="Banfield J.F."/>
        </authorList>
    </citation>
    <scope>NUCLEOTIDE SEQUENCE</scope>
    <source>
        <strain evidence="2">NC_groundwater_1813_Pr3_B-0.1um_71_17</strain>
    </source>
</reference>
<keyword evidence="1" id="KW-0732">Signal</keyword>
<feature type="signal peptide" evidence="1">
    <location>
        <begin position="1"/>
        <end position="23"/>
    </location>
</feature>
<dbReference type="Proteomes" id="UP000696931">
    <property type="component" value="Unassembled WGS sequence"/>
</dbReference>
<evidence type="ECO:0000256" key="1">
    <source>
        <dbReference type="SAM" id="SignalP"/>
    </source>
</evidence>
<dbReference type="EMBL" id="JACRIW010000081">
    <property type="protein sequence ID" value="MBI5170139.1"/>
    <property type="molecule type" value="Genomic_DNA"/>
</dbReference>
<proteinExistence type="predicted"/>